<keyword evidence="13" id="KW-1185">Reference proteome</keyword>
<protein>
    <recommendedName>
        <fullName evidence="1">chloroplast protein-transporting ATPase</fullName>
        <ecNumber evidence="1">7.4.2.4</ecNumber>
    </recommendedName>
</protein>
<evidence type="ECO:0000256" key="5">
    <source>
        <dbReference type="ARBA" id="ARBA00022927"/>
    </source>
</evidence>
<dbReference type="GO" id="GO:0051603">
    <property type="term" value="P:proteolysis involved in protein catabolic process"/>
    <property type="evidence" value="ECO:0007669"/>
    <property type="project" value="InterPro"/>
</dbReference>
<dbReference type="GO" id="GO:0005839">
    <property type="term" value="C:proteasome core complex"/>
    <property type="evidence" value="ECO:0007669"/>
    <property type="project" value="InterPro"/>
</dbReference>
<gene>
    <name evidence="12" type="ORF">LSAT_V11C300151520</name>
</gene>
<dbReference type="SUPFAM" id="SSF81767">
    <property type="entry name" value="Pre-protein crosslinking domain of SecA"/>
    <property type="match status" value="1"/>
</dbReference>
<sequence length="502" mass="56563">MDVGNAKTEVVAVSVDHNFSTYLHNGFLSVVPGKKDSGIMLQRNKCQFSGIDESSAISAVMEGVHVVNGLEYKIAPLYGGSDDLLFDAPSFDLPVTSDFDGFQKNSIQMVKPTKGTTTLAFIFKEGVMVAADSRASMGGYIFCEKKSLKLICICWAQWLEELQIFYRQDVQYIVKNGKALIINELTGRVEEKRRWSEGIHQAVEAKEGLTIQADSVVVAQITYQSMFKLYPKLSGMTGTAKTEEFLKMFQMPVIEVPTNMENIRHDLPIQDFANARGKWEYVRAEVESMFRVGRPVLVGTTSVENSEYLSALLRASKIPYNVLNARPKVAILSFGPNVNVNGIWFWVNNAAKYVGKSENKSWTYEKAKSIISESIEMSQSMGLGELQRLVEEQAEMYPLGPCIAIAYLSVLKDCEIHGFHEGLEVKRLGGLHVIGISLHESRRIDNQVTLHQYCVLRFYLNLAYTFRLSFLIYFLVYKASWQSRKARRSWINTLHGQVSSVK</sequence>
<evidence type="ECO:0000256" key="6">
    <source>
        <dbReference type="ARBA" id="ARBA00022967"/>
    </source>
</evidence>
<keyword evidence="7" id="KW-0811">Translocation</keyword>
<keyword evidence="10" id="KW-0812">Transmembrane</keyword>
<keyword evidence="3" id="KW-0547">Nucleotide-binding</keyword>
<keyword evidence="4" id="KW-0067">ATP-binding</keyword>
<reference evidence="12 13" key="1">
    <citation type="journal article" date="2017" name="Nat. Commun.">
        <title>Genome assembly with in vitro proximity ligation data and whole-genome triplication in lettuce.</title>
        <authorList>
            <person name="Reyes-Chin-Wo S."/>
            <person name="Wang Z."/>
            <person name="Yang X."/>
            <person name="Kozik A."/>
            <person name="Arikit S."/>
            <person name="Song C."/>
            <person name="Xia L."/>
            <person name="Froenicke L."/>
            <person name="Lavelle D.O."/>
            <person name="Truco M.J."/>
            <person name="Xia R."/>
            <person name="Zhu S."/>
            <person name="Xu C."/>
            <person name="Xu H."/>
            <person name="Xu X."/>
            <person name="Cox K."/>
            <person name="Korf I."/>
            <person name="Meyers B.C."/>
            <person name="Michelmore R.W."/>
        </authorList>
    </citation>
    <scope>NUCLEOTIDE SEQUENCE [LARGE SCALE GENOMIC DNA]</scope>
    <source>
        <strain evidence="13">cv. Salinas</strain>
        <tissue evidence="12">Seedlings</tissue>
    </source>
</reference>
<dbReference type="SUPFAM" id="SSF52540">
    <property type="entry name" value="P-loop containing nucleoside triphosphate hydrolases"/>
    <property type="match status" value="1"/>
</dbReference>
<dbReference type="InterPro" id="IPR014018">
    <property type="entry name" value="SecA_motor_DEAD"/>
</dbReference>
<dbReference type="PROSITE" id="PS51196">
    <property type="entry name" value="SECA_MOTOR_DEAD"/>
    <property type="match status" value="1"/>
</dbReference>
<dbReference type="PRINTS" id="PR00906">
    <property type="entry name" value="SECA"/>
</dbReference>
<dbReference type="Gene3D" id="3.90.1440.10">
    <property type="entry name" value="SecA, preprotein cross-linking domain"/>
    <property type="match status" value="1"/>
</dbReference>
<dbReference type="Pfam" id="PF00227">
    <property type="entry name" value="Proteasome"/>
    <property type="match status" value="1"/>
</dbReference>
<evidence type="ECO:0000256" key="10">
    <source>
        <dbReference type="SAM" id="Phobius"/>
    </source>
</evidence>
<dbReference type="GO" id="GO:0006886">
    <property type="term" value="P:intracellular protein transport"/>
    <property type="evidence" value="ECO:0007669"/>
    <property type="project" value="InterPro"/>
</dbReference>
<feature type="domain" description="SecA family profile" evidence="11">
    <location>
        <begin position="1"/>
        <end position="495"/>
    </location>
</feature>
<dbReference type="Gene3D" id="3.60.20.10">
    <property type="entry name" value="Glutamine Phosphoribosylpyrophosphate, subunit 1, domain 1"/>
    <property type="match status" value="1"/>
</dbReference>
<evidence type="ECO:0000256" key="7">
    <source>
        <dbReference type="ARBA" id="ARBA00023010"/>
    </source>
</evidence>
<dbReference type="GO" id="GO:0016464">
    <property type="term" value="F:chloroplast protein-transporting ATPase activity"/>
    <property type="evidence" value="ECO:0007669"/>
    <property type="project" value="UniProtKB-EC"/>
</dbReference>
<keyword evidence="6" id="KW-1278">Translocase</keyword>
<evidence type="ECO:0000256" key="3">
    <source>
        <dbReference type="ARBA" id="ARBA00022741"/>
    </source>
</evidence>
<evidence type="ECO:0000256" key="1">
    <source>
        <dbReference type="ARBA" id="ARBA00012047"/>
    </source>
</evidence>
<dbReference type="GO" id="GO:0016020">
    <property type="term" value="C:membrane"/>
    <property type="evidence" value="ECO:0007669"/>
    <property type="project" value="InterPro"/>
</dbReference>
<dbReference type="Gene3D" id="3.40.50.300">
    <property type="entry name" value="P-loop containing nucleotide triphosphate hydrolases"/>
    <property type="match status" value="3"/>
</dbReference>
<dbReference type="SMART" id="SM00957">
    <property type="entry name" value="SecA_DEAD"/>
    <property type="match status" value="1"/>
</dbReference>
<evidence type="ECO:0000256" key="2">
    <source>
        <dbReference type="ARBA" id="ARBA00022448"/>
    </source>
</evidence>
<evidence type="ECO:0000256" key="8">
    <source>
        <dbReference type="ARBA" id="ARBA00023136"/>
    </source>
</evidence>
<organism evidence="12 13">
    <name type="scientific">Lactuca sativa</name>
    <name type="common">Garden lettuce</name>
    <dbReference type="NCBI Taxonomy" id="4236"/>
    <lineage>
        <taxon>Eukaryota</taxon>
        <taxon>Viridiplantae</taxon>
        <taxon>Streptophyta</taxon>
        <taxon>Embryophyta</taxon>
        <taxon>Tracheophyta</taxon>
        <taxon>Spermatophyta</taxon>
        <taxon>Magnoliopsida</taxon>
        <taxon>eudicotyledons</taxon>
        <taxon>Gunneridae</taxon>
        <taxon>Pentapetalae</taxon>
        <taxon>asterids</taxon>
        <taxon>campanulids</taxon>
        <taxon>Asterales</taxon>
        <taxon>Asteraceae</taxon>
        <taxon>Cichorioideae</taxon>
        <taxon>Cichorieae</taxon>
        <taxon>Lactucinae</taxon>
        <taxon>Lactuca</taxon>
    </lineage>
</organism>
<evidence type="ECO:0000313" key="13">
    <source>
        <dbReference type="Proteomes" id="UP000235145"/>
    </source>
</evidence>
<evidence type="ECO:0000256" key="4">
    <source>
        <dbReference type="ARBA" id="ARBA00022840"/>
    </source>
</evidence>
<dbReference type="SMART" id="SM00958">
    <property type="entry name" value="SecA_PP_bind"/>
    <property type="match status" value="1"/>
</dbReference>
<evidence type="ECO:0000259" key="11">
    <source>
        <dbReference type="PROSITE" id="PS51196"/>
    </source>
</evidence>
<dbReference type="InterPro" id="IPR011130">
    <property type="entry name" value="SecA_preprotein_X-link_dom"/>
</dbReference>
<dbReference type="InterPro" id="IPR036670">
    <property type="entry name" value="SecA_X-link_sf"/>
</dbReference>
<dbReference type="PANTHER" id="PTHR30612:SF11">
    <property type="entry name" value="PROTEIN TRANSLOCASE SUBUNIT SECA2, CHLOROPLASTIC"/>
    <property type="match status" value="1"/>
</dbReference>
<dbReference type="SUPFAM" id="SSF56235">
    <property type="entry name" value="N-terminal nucleophile aminohydrolases (Ntn hydrolases)"/>
    <property type="match status" value="1"/>
</dbReference>
<evidence type="ECO:0000256" key="9">
    <source>
        <dbReference type="ARBA" id="ARBA00034043"/>
    </source>
</evidence>
<dbReference type="InterPro" id="IPR011115">
    <property type="entry name" value="SecA_DEAD"/>
</dbReference>
<dbReference type="Pfam" id="PF01043">
    <property type="entry name" value="SecA_PP_bind"/>
    <property type="match status" value="1"/>
</dbReference>
<dbReference type="InterPro" id="IPR044722">
    <property type="entry name" value="SecA_SF2_C"/>
</dbReference>
<dbReference type="InterPro" id="IPR029055">
    <property type="entry name" value="Ntn_hydrolases_N"/>
</dbReference>
<dbReference type="InterPro" id="IPR000185">
    <property type="entry name" value="SecA"/>
</dbReference>
<keyword evidence="10" id="KW-1133">Transmembrane helix</keyword>
<proteinExistence type="predicted"/>
<dbReference type="Proteomes" id="UP000235145">
    <property type="component" value="Unassembled WGS sequence"/>
</dbReference>
<dbReference type="EMBL" id="NBSK02000003">
    <property type="protein sequence ID" value="KAJ0219019.1"/>
    <property type="molecule type" value="Genomic_DNA"/>
</dbReference>
<evidence type="ECO:0000313" key="12">
    <source>
        <dbReference type="EMBL" id="KAJ0219019.1"/>
    </source>
</evidence>
<dbReference type="InterPro" id="IPR027417">
    <property type="entry name" value="P-loop_NTPase"/>
</dbReference>
<keyword evidence="8 10" id="KW-0472">Membrane</keyword>
<dbReference type="InterPro" id="IPR001353">
    <property type="entry name" value="Proteasome_sua/b"/>
</dbReference>
<dbReference type="GO" id="GO:0017038">
    <property type="term" value="P:protein import"/>
    <property type="evidence" value="ECO:0007669"/>
    <property type="project" value="InterPro"/>
</dbReference>
<dbReference type="GO" id="GO:0006605">
    <property type="term" value="P:protein targeting"/>
    <property type="evidence" value="ECO:0007669"/>
    <property type="project" value="InterPro"/>
</dbReference>
<dbReference type="PANTHER" id="PTHR30612">
    <property type="entry name" value="SECA INNER MEMBRANE COMPONENT OF SEC PROTEIN SECRETION SYSTEM"/>
    <property type="match status" value="1"/>
</dbReference>
<accession>A0A9R1XRE8</accession>
<name>A0A9R1XRE8_LACSA</name>
<feature type="transmembrane region" description="Helical" evidence="10">
    <location>
        <begin position="458"/>
        <end position="477"/>
    </location>
</feature>
<keyword evidence="5" id="KW-0653">Protein transport</keyword>
<dbReference type="GO" id="GO:0005524">
    <property type="term" value="F:ATP binding"/>
    <property type="evidence" value="ECO:0000318"/>
    <property type="project" value="GO_Central"/>
</dbReference>
<dbReference type="AlphaFoldDB" id="A0A9R1XRE8"/>
<dbReference type="Pfam" id="PF21090">
    <property type="entry name" value="P-loop_SecA"/>
    <property type="match status" value="1"/>
</dbReference>
<comment type="catalytic activity">
    <reaction evidence="9">
        <text>ATP + H2O + chloroplast-proteinSide 1 = ADP + phosphate + chloroplast-proteinSide 2.</text>
        <dbReference type="EC" id="7.4.2.4"/>
    </reaction>
</comment>
<dbReference type="EC" id="7.4.2.4" evidence="1"/>
<keyword evidence="2" id="KW-0813">Transport</keyword>
<comment type="caution">
    <text evidence="12">The sequence shown here is derived from an EMBL/GenBank/DDBJ whole genome shotgun (WGS) entry which is preliminary data.</text>
</comment>